<sequence length="59" mass="6683">MLKKSVLNDCCCLFSCSGMAKSAVRFILMNPVLLRMPILWREWNSQVKKYSPATSEGTV</sequence>
<dbReference type="Proteomes" id="UP000176204">
    <property type="component" value="Chromosome I"/>
</dbReference>
<name>A0A1H6LTJ8_9BACT</name>
<dbReference type="EMBL" id="LT629973">
    <property type="protein sequence ID" value="SEH88358.1"/>
    <property type="molecule type" value="Genomic_DNA"/>
</dbReference>
<evidence type="ECO:0000313" key="2">
    <source>
        <dbReference type="Proteomes" id="UP000176204"/>
    </source>
</evidence>
<organism evidence="1 2">
    <name type="scientific">Akkermansia glycaniphila</name>
    <dbReference type="NCBI Taxonomy" id="1679444"/>
    <lineage>
        <taxon>Bacteria</taxon>
        <taxon>Pseudomonadati</taxon>
        <taxon>Verrucomicrobiota</taxon>
        <taxon>Verrucomicrobiia</taxon>
        <taxon>Verrucomicrobiales</taxon>
        <taxon>Akkermansiaceae</taxon>
        <taxon>Akkermansia</taxon>
    </lineage>
</organism>
<accession>A0A1H6LTJ8</accession>
<dbReference type="AlphaFoldDB" id="A0A1H6LTJ8"/>
<dbReference type="KEGG" id="agl:PYTT_1438"/>
<keyword evidence="2" id="KW-1185">Reference proteome</keyword>
<protein>
    <submittedName>
        <fullName evidence="1">Uncharacterized protein</fullName>
    </submittedName>
</protein>
<proteinExistence type="predicted"/>
<evidence type="ECO:0000313" key="1">
    <source>
        <dbReference type="EMBL" id="SEH88358.1"/>
    </source>
</evidence>
<reference evidence="2" key="1">
    <citation type="submission" date="2016-09" db="EMBL/GenBank/DDBJ databases">
        <authorList>
            <person name="Koehorst J."/>
        </authorList>
    </citation>
    <scope>NUCLEOTIDE SEQUENCE [LARGE SCALE GENOMIC DNA]</scope>
</reference>
<gene>
    <name evidence="1" type="ORF">PYTT_1438</name>
</gene>